<evidence type="ECO:0000256" key="5">
    <source>
        <dbReference type="ARBA" id="ARBA00022729"/>
    </source>
</evidence>
<comment type="caution">
    <text evidence="14">The sequence shown here is derived from an EMBL/GenBank/DDBJ whole genome shotgun (WGS) entry which is preliminary data.</text>
</comment>
<dbReference type="InterPro" id="IPR012910">
    <property type="entry name" value="Plug_dom"/>
</dbReference>
<comment type="subcellular location">
    <subcellularLocation>
        <location evidence="1">Cell outer membrane</location>
        <topology evidence="1">Multi-pass membrane protein</topology>
    </subcellularLocation>
</comment>
<keyword evidence="2" id="KW-0813">Transport</keyword>
<evidence type="ECO:0000256" key="3">
    <source>
        <dbReference type="ARBA" id="ARBA00022452"/>
    </source>
</evidence>
<dbReference type="Pfam" id="PF13715">
    <property type="entry name" value="CarbopepD_reg_2"/>
    <property type="match status" value="1"/>
</dbReference>
<dbReference type="AlphaFoldDB" id="A0A2P8F8N4"/>
<dbReference type="GO" id="GO:0044718">
    <property type="term" value="P:siderophore transmembrane transport"/>
    <property type="evidence" value="ECO:0007669"/>
    <property type="project" value="TreeGrafter"/>
</dbReference>
<dbReference type="Pfam" id="PF00593">
    <property type="entry name" value="TonB_dep_Rec_b-barrel"/>
    <property type="match status" value="1"/>
</dbReference>
<dbReference type="PANTHER" id="PTHR30069:SF29">
    <property type="entry name" value="HEMOGLOBIN AND HEMOGLOBIN-HAPTOGLOBIN-BINDING PROTEIN 1-RELATED"/>
    <property type="match status" value="1"/>
</dbReference>
<evidence type="ECO:0000256" key="2">
    <source>
        <dbReference type="ARBA" id="ARBA00022448"/>
    </source>
</evidence>
<feature type="chain" id="PRO_5015195962" evidence="11">
    <location>
        <begin position="18"/>
        <end position="777"/>
    </location>
</feature>
<evidence type="ECO:0000259" key="12">
    <source>
        <dbReference type="Pfam" id="PF00593"/>
    </source>
</evidence>
<keyword evidence="5 11" id="KW-0732">Signal</keyword>
<keyword evidence="7 10" id="KW-0472">Membrane</keyword>
<keyword evidence="4" id="KW-0812">Transmembrane</keyword>
<evidence type="ECO:0000313" key="14">
    <source>
        <dbReference type="EMBL" id="PSL18065.1"/>
    </source>
</evidence>
<dbReference type="SUPFAM" id="SSF56935">
    <property type="entry name" value="Porins"/>
    <property type="match status" value="1"/>
</dbReference>
<dbReference type="InterPro" id="IPR039426">
    <property type="entry name" value="TonB-dep_rcpt-like"/>
</dbReference>
<dbReference type="GO" id="GO:0015344">
    <property type="term" value="F:siderophore uptake transmembrane transporter activity"/>
    <property type="evidence" value="ECO:0007669"/>
    <property type="project" value="TreeGrafter"/>
</dbReference>
<keyword evidence="15" id="KW-1185">Reference proteome</keyword>
<dbReference type="Gene3D" id="2.40.170.20">
    <property type="entry name" value="TonB-dependent receptor, beta-barrel domain"/>
    <property type="match status" value="1"/>
</dbReference>
<dbReference type="Gene3D" id="2.170.130.10">
    <property type="entry name" value="TonB-dependent receptor, plug domain"/>
    <property type="match status" value="1"/>
</dbReference>
<dbReference type="InterPro" id="IPR000531">
    <property type="entry name" value="Beta-barrel_TonB"/>
</dbReference>
<keyword evidence="6 10" id="KW-0798">TonB box</keyword>
<dbReference type="EMBL" id="PYAS01000033">
    <property type="protein sequence ID" value="PSL18065.1"/>
    <property type="molecule type" value="Genomic_DNA"/>
</dbReference>
<evidence type="ECO:0000256" key="1">
    <source>
        <dbReference type="ARBA" id="ARBA00004571"/>
    </source>
</evidence>
<evidence type="ECO:0000256" key="9">
    <source>
        <dbReference type="ARBA" id="ARBA00023237"/>
    </source>
</evidence>
<feature type="domain" description="TonB-dependent receptor plug" evidence="13">
    <location>
        <begin position="133"/>
        <end position="211"/>
    </location>
</feature>
<dbReference type="InterPro" id="IPR008969">
    <property type="entry name" value="CarboxyPept-like_regulatory"/>
</dbReference>
<dbReference type="Pfam" id="PF07715">
    <property type="entry name" value="Plug"/>
    <property type="match status" value="1"/>
</dbReference>
<evidence type="ECO:0000259" key="13">
    <source>
        <dbReference type="Pfam" id="PF07715"/>
    </source>
</evidence>
<evidence type="ECO:0000256" key="6">
    <source>
        <dbReference type="ARBA" id="ARBA00023077"/>
    </source>
</evidence>
<evidence type="ECO:0000313" key="15">
    <source>
        <dbReference type="Proteomes" id="UP000241964"/>
    </source>
</evidence>
<dbReference type="RefSeq" id="WP_262510586.1">
    <property type="nucleotide sequence ID" value="NZ_PYAS01000033.1"/>
</dbReference>
<comment type="similarity">
    <text evidence="10">Belongs to the TonB-dependent receptor family.</text>
</comment>
<gene>
    <name evidence="14" type="ORF">CLV60_13313</name>
</gene>
<evidence type="ECO:0000256" key="10">
    <source>
        <dbReference type="RuleBase" id="RU003357"/>
    </source>
</evidence>
<accession>A0A2P8F8N4</accession>
<dbReference type="Gene3D" id="2.60.40.1120">
    <property type="entry name" value="Carboxypeptidase-like, regulatory domain"/>
    <property type="match status" value="1"/>
</dbReference>
<sequence>MIRICCILCFLTTSIYAQVTTISGYVREQGSLEKLPGVVVSVEGYSQHTVSNTYGFYSLSLPRDKNYTILFSSVGYQKIEKRVDLKIETFLSVELPTNVTHLDEVTIKDRKLTEPGVTRLPIQQIKLIPALLGEKDVIKALQLLPGVQKATEGFTALYVRGGGPDQNLILLDEAPVYNANHLFGLFSTFNGDAIGNVSFWKGGFPARYGGRLSSVIDLKMKEGNKEKFHGEGGIGLLSSRLTVEGPISKGKSSYLISARRSYFDLISKPFMQKNTATLYNFFDINAKSNVELSSKDNLYFSGYFGHDKLVNNEESINSASIVQTKSKLIWGNATGTLRWNHQLNTKLFANTTLFFTNFNFDLTEDFHRRRDSISTGMSTSFRSSLQDWGFKTDFDYYPNNFHTIKSGFQFIRHRFKPRIYAFEDLSQKSSEENTEKYVSTEYSIYVEDAFKISNQFDFNGGIRLTGLKSDGKNYLFFEPRLTLNYLLAEKWSISASYSRGNQFIHLLSNTGIGLSTDLWVPTTRQTPPQQADQITAGISRKFPKNGLVFTVESFRKWLRNIIAYREGASFLAISDGVQELKWKDNVTNGKGWAYGTEFLLQKNTGKLTGWIGYTLSWTIHQFDDLNNGKRFFPRYDRRHDISIVGSYKISEKVRLSANWLYATGNSISAPLSYSFINYDFSANPTGGVINTIDYLGSRNSFRAEAYHRLDLSVQLLKKKRWGERSWEFGLYNAYSRKNPFYYYLKTRNDFAEKGQRTELVKKSLFPVIPSITYNFKF</sequence>
<dbReference type="Proteomes" id="UP000241964">
    <property type="component" value="Unassembled WGS sequence"/>
</dbReference>
<keyword evidence="8 14" id="KW-0675">Receptor</keyword>
<keyword evidence="9" id="KW-0998">Cell outer membrane</keyword>
<evidence type="ECO:0000256" key="8">
    <source>
        <dbReference type="ARBA" id="ARBA00023170"/>
    </source>
</evidence>
<dbReference type="InterPro" id="IPR036942">
    <property type="entry name" value="Beta-barrel_TonB_sf"/>
</dbReference>
<dbReference type="PANTHER" id="PTHR30069">
    <property type="entry name" value="TONB-DEPENDENT OUTER MEMBRANE RECEPTOR"/>
    <property type="match status" value="1"/>
</dbReference>
<evidence type="ECO:0000256" key="7">
    <source>
        <dbReference type="ARBA" id="ARBA00023136"/>
    </source>
</evidence>
<feature type="signal peptide" evidence="11">
    <location>
        <begin position="1"/>
        <end position="17"/>
    </location>
</feature>
<evidence type="ECO:0000256" key="4">
    <source>
        <dbReference type="ARBA" id="ARBA00022692"/>
    </source>
</evidence>
<dbReference type="InterPro" id="IPR037066">
    <property type="entry name" value="Plug_dom_sf"/>
</dbReference>
<reference evidence="14 15" key="1">
    <citation type="submission" date="2018-03" db="EMBL/GenBank/DDBJ databases">
        <title>Genomic Encyclopedia of Archaeal and Bacterial Type Strains, Phase II (KMG-II): from individual species to whole genera.</title>
        <authorList>
            <person name="Goeker M."/>
        </authorList>
    </citation>
    <scope>NUCLEOTIDE SEQUENCE [LARGE SCALE GENOMIC DNA]</scope>
    <source>
        <strain evidence="14 15">DSM 29057</strain>
    </source>
</reference>
<name>A0A2P8F8N4_9BACT</name>
<keyword evidence="3" id="KW-1134">Transmembrane beta strand</keyword>
<dbReference type="GO" id="GO:0009279">
    <property type="term" value="C:cell outer membrane"/>
    <property type="evidence" value="ECO:0007669"/>
    <property type="project" value="UniProtKB-SubCell"/>
</dbReference>
<protein>
    <submittedName>
        <fullName evidence="14">Outer membrane receptor protein involved in Fe transport</fullName>
    </submittedName>
</protein>
<dbReference type="SUPFAM" id="SSF49464">
    <property type="entry name" value="Carboxypeptidase regulatory domain-like"/>
    <property type="match status" value="1"/>
</dbReference>
<evidence type="ECO:0000256" key="11">
    <source>
        <dbReference type="SAM" id="SignalP"/>
    </source>
</evidence>
<feature type="domain" description="TonB-dependent receptor-like beta-barrel" evidence="12">
    <location>
        <begin position="297"/>
        <end position="732"/>
    </location>
</feature>
<organism evidence="14 15">
    <name type="scientific">Dyadobacter jiangsuensis</name>
    <dbReference type="NCBI Taxonomy" id="1591085"/>
    <lineage>
        <taxon>Bacteria</taxon>
        <taxon>Pseudomonadati</taxon>
        <taxon>Bacteroidota</taxon>
        <taxon>Cytophagia</taxon>
        <taxon>Cytophagales</taxon>
        <taxon>Spirosomataceae</taxon>
        <taxon>Dyadobacter</taxon>
    </lineage>
</organism>
<proteinExistence type="inferred from homology"/>